<dbReference type="Proteomes" id="UP000215374">
    <property type="component" value="Chromosome 1"/>
</dbReference>
<dbReference type="InterPro" id="IPR041497">
    <property type="entry name" value="Thump-like"/>
</dbReference>
<evidence type="ECO:0000313" key="5">
    <source>
        <dbReference type="Proteomes" id="UP000215374"/>
    </source>
</evidence>
<dbReference type="HOGENOM" id="CLU_038123_1_0_11"/>
<dbReference type="KEGG" id="cii:CIMIT_05100"/>
<dbReference type="SUPFAM" id="SSF53335">
    <property type="entry name" value="S-adenosyl-L-methionine-dependent methyltransferases"/>
    <property type="match status" value="1"/>
</dbReference>
<dbReference type="RefSeq" id="WP_038590026.1">
    <property type="nucleotide sequence ID" value="NZ_CP009211.1"/>
</dbReference>
<evidence type="ECO:0000259" key="1">
    <source>
        <dbReference type="Pfam" id="PF18096"/>
    </source>
</evidence>
<evidence type="ECO:0000313" key="2">
    <source>
        <dbReference type="EMBL" id="AIJ33358.1"/>
    </source>
</evidence>
<dbReference type="GO" id="GO:0008168">
    <property type="term" value="F:methyltransferase activity"/>
    <property type="evidence" value="ECO:0007669"/>
    <property type="project" value="UniProtKB-KW"/>
</dbReference>
<protein>
    <submittedName>
        <fullName evidence="2 3">SAM-dependent methyltransferase</fullName>
    </submittedName>
</protein>
<dbReference type="InterPro" id="IPR029063">
    <property type="entry name" value="SAM-dependent_MTases_sf"/>
</dbReference>
<proteinExistence type="predicted"/>
<dbReference type="GO" id="GO:0032259">
    <property type="term" value="P:methylation"/>
    <property type="evidence" value="ECO:0007669"/>
    <property type="project" value="UniProtKB-KW"/>
</dbReference>
<keyword evidence="2" id="KW-0489">Methyltransferase</keyword>
<feature type="domain" description="THUMP-like" evidence="1">
    <location>
        <begin position="316"/>
        <end position="383"/>
    </location>
</feature>
<dbReference type="AlphaFoldDB" id="A0A076NIT7"/>
<organism evidence="2 4">
    <name type="scientific">Corynebacterium imitans</name>
    <dbReference type="NCBI Taxonomy" id="156978"/>
    <lineage>
        <taxon>Bacteria</taxon>
        <taxon>Bacillati</taxon>
        <taxon>Actinomycetota</taxon>
        <taxon>Actinomycetes</taxon>
        <taxon>Mycobacteriales</taxon>
        <taxon>Corynebacteriaceae</taxon>
        <taxon>Corynebacterium</taxon>
    </lineage>
</organism>
<reference evidence="2 4" key="1">
    <citation type="submission" date="2014-08" db="EMBL/GenBank/DDBJ databases">
        <title>Complete genome sequence of Corynebacterium imitans DSM 44264, isolated from a five-month-old boy with suspected pharyngeal diphtheria.</title>
        <authorList>
            <person name="Mollmann S."/>
            <person name="Albersmeier A."/>
            <person name="Ruckert C."/>
            <person name="Tauch A."/>
        </authorList>
    </citation>
    <scope>NUCLEOTIDE SEQUENCE [LARGE SCALE GENOMIC DNA]</scope>
    <source>
        <strain evidence="2 4">DSM 44264</strain>
    </source>
</reference>
<keyword evidence="2" id="KW-0808">Transferase</keyword>
<dbReference type="STRING" id="156978.CIMIT_05100"/>
<keyword evidence="4" id="KW-1185">Reference proteome</keyword>
<dbReference type="OrthoDB" id="9810570at2"/>
<gene>
    <name evidence="2" type="ORF">CIMIT_05100</name>
    <name evidence="3" type="ORF">SAMEA4535761_01085</name>
</gene>
<evidence type="ECO:0000313" key="4">
    <source>
        <dbReference type="Proteomes" id="UP000028780"/>
    </source>
</evidence>
<dbReference type="EMBL" id="CP009211">
    <property type="protein sequence ID" value="AIJ33358.1"/>
    <property type="molecule type" value="Genomic_DNA"/>
</dbReference>
<dbReference type="Pfam" id="PF18096">
    <property type="entry name" value="Thump_like"/>
    <property type="match status" value="1"/>
</dbReference>
<accession>A0A076NIT7</accession>
<dbReference type="Proteomes" id="UP000028780">
    <property type="component" value="Chromosome"/>
</dbReference>
<sequence length="391" mass="41733">MAFHATEVDYLAANAERIRAIAPELALTKASVFSDRARLDAEFGEHARAVSALIAAQRQAADKFPNWWLTDSDAAQQATPALVSAHRARTLADAGAQFVHDVTCSVGSEAPHMRDAGLSWLGSDLSAARLRMARFNLGEDAWLARADALAPASTVGGGADGVIVADPARRKDGRRITDPAQLEPPLPALVAAYPGAELAVKCAPGIDYSEWEGLVSVVSLDGGVKEACLYTPGIGSGREAVVLRSDGFVETVRGHGDDRASAPAEVRQPGEWIIEPDGAIIRAGLVRTWADTHGLWQLDPHIAFLSGEEIPPGYSGFRVRDAVPLKRLKAALRQLDAGAVEILVRGVNVDPDALRKKLKLKGTQQRGVIIARVGDDARAFICDAREHRPLP</sequence>
<name>A0A076NIT7_9CORY</name>
<evidence type="ECO:0000313" key="3">
    <source>
        <dbReference type="EMBL" id="SNV67575.1"/>
    </source>
</evidence>
<dbReference type="EMBL" id="LT906467">
    <property type="protein sequence ID" value="SNV67575.1"/>
    <property type="molecule type" value="Genomic_DNA"/>
</dbReference>
<dbReference type="Gene3D" id="3.40.50.150">
    <property type="entry name" value="Vaccinia Virus protein VP39"/>
    <property type="match status" value="1"/>
</dbReference>
<reference evidence="3 5" key="2">
    <citation type="submission" date="2017-06" db="EMBL/GenBank/DDBJ databases">
        <authorList>
            <consortium name="Pathogen Informatics"/>
        </authorList>
    </citation>
    <scope>NUCLEOTIDE SEQUENCE [LARGE SCALE GENOMIC DNA]</scope>
    <source>
        <strain evidence="3 5">NCTC13015</strain>
    </source>
</reference>
<dbReference type="eggNOG" id="COG0116">
    <property type="taxonomic scope" value="Bacteria"/>
</dbReference>